<dbReference type="InterPro" id="IPR036388">
    <property type="entry name" value="WH-like_DNA-bd_sf"/>
</dbReference>
<comment type="caution">
    <text evidence="7">The sequence shown here is derived from an EMBL/GenBank/DDBJ whole genome shotgun (WGS) entry which is preliminary data.</text>
</comment>
<keyword evidence="6" id="KW-0804">Transcription</keyword>
<dbReference type="Pfam" id="PF01475">
    <property type="entry name" value="FUR"/>
    <property type="match status" value="1"/>
</dbReference>
<name>A0ABS0HR72_9HYPH</name>
<evidence type="ECO:0000256" key="2">
    <source>
        <dbReference type="ARBA" id="ARBA00022491"/>
    </source>
</evidence>
<protein>
    <submittedName>
        <fullName evidence="7">Transcriptional repressor</fullName>
    </submittedName>
</protein>
<dbReference type="PANTHER" id="PTHR33202">
    <property type="entry name" value="ZINC UPTAKE REGULATION PROTEIN"/>
    <property type="match status" value="1"/>
</dbReference>
<evidence type="ECO:0000313" key="8">
    <source>
        <dbReference type="Proteomes" id="UP000611708"/>
    </source>
</evidence>
<keyword evidence="8" id="KW-1185">Reference proteome</keyword>
<keyword evidence="2" id="KW-0678">Repressor</keyword>
<organism evidence="7 8">
    <name type="scientific">Microvirga terrestris</name>
    <dbReference type="NCBI Taxonomy" id="2791024"/>
    <lineage>
        <taxon>Bacteria</taxon>
        <taxon>Pseudomonadati</taxon>
        <taxon>Pseudomonadota</taxon>
        <taxon>Alphaproteobacteria</taxon>
        <taxon>Hyphomicrobiales</taxon>
        <taxon>Methylobacteriaceae</taxon>
        <taxon>Microvirga</taxon>
    </lineage>
</organism>
<evidence type="ECO:0000256" key="3">
    <source>
        <dbReference type="ARBA" id="ARBA00022833"/>
    </source>
</evidence>
<gene>
    <name evidence="7" type="ORF">I2H36_08045</name>
</gene>
<dbReference type="Gene3D" id="1.10.10.10">
    <property type="entry name" value="Winged helix-like DNA-binding domain superfamily/Winged helix DNA-binding domain"/>
    <property type="match status" value="1"/>
</dbReference>
<accession>A0ABS0HR72</accession>
<dbReference type="PANTHER" id="PTHR33202:SF6">
    <property type="entry name" value="ZINC UPTAKE REGULATION PROTEIN"/>
    <property type="match status" value="1"/>
</dbReference>
<dbReference type="EMBL" id="JADQDN010000003">
    <property type="protein sequence ID" value="MBF9195986.1"/>
    <property type="molecule type" value="Genomic_DNA"/>
</dbReference>
<keyword evidence="4" id="KW-0805">Transcription regulation</keyword>
<evidence type="ECO:0000256" key="4">
    <source>
        <dbReference type="ARBA" id="ARBA00023015"/>
    </source>
</evidence>
<evidence type="ECO:0000256" key="1">
    <source>
        <dbReference type="ARBA" id="ARBA00007957"/>
    </source>
</evidence>
<evidence type="ECO:0000313" key="7">
    <source>
        <dbReference type="EMBL" id="MBF9195986.1"/>
    </source>
</evidence>
<evidence type="ECO:0000256" key="5">
    <source>
        <dbReference type="ARBA" id="ARBA00023125"/>
    </source>
</evidence>
<keyword evidence="5" id="KW-0238">DNA-binding</keyword>
<dbReference type="Proteomes" id="UP000611708">
    <property type="component" value="Unassembled WGS sequence"/>
</dbReference>
<reference evidence="7 8" key="1">
    <citation type="submission" date="2020-11" db="EMBL/GenBank/DDBJ databases">
        <authorList>
            <person name="Kim M.K."/>
        </authorList>
    </citation>
    <scope>NUCLEOTIDE SEQUENCE [LARGE SCALE GENOMIC DNA]</scope>
    <source>
        <strain evidence="7 8">BT290</strain>
    </source>
</reference>
<comment type="similarity">
    <text evidence="1">Belongs to the Fur family.</text>
</comment>
<dbReference type="SUPFAM" id="SSF46785">
    <property type="entry name" value="Winged helix' DNA-binding domain"/>
    <property type="match status" value="1"/>
</dbReference>
<sequence>MAETEAQCRARGVRLTPIRRRVLEVLLGAAKPLGAYDLADALVSQGRKMAPITVYRALDFLIEQGLAHRLASRNAYIASTGGHATPAFLICEACGEATEIACPDVAETVRRVLTAQGYQPLSRALEITGRCPHCQDVH</sequence>
<dbReference type="InterPro" id="IPR036390">
    <property type="entry name" value="WH_DNA-bd_sf"/>
</dbReference>
<evidence type="ECO:0000256" key="6">
    <source>
        <dbReference type="ARBA" id="ARBA00023163"/>
    </source>
</evidence>
<dbReference type="InterPro" id="IPR043135">
    <property type="entry name" value="Fur_C"/>
</dbReference>
<keyword evidence="3" id="KW-0862">Zinc</keyword>
<proteinExistence type="inferred from homology"/>
<dbReference type="Gene3D" id="3.30.1490.190">
    <property type="match status" value="1"/>
</dbReference>
<dbReference type="InterPro" id="IPR002481">
    <property type="entry name" value="FUR"/>
</dbReference>